<keyword evidence="3 7" id="KW-0812">Transmembrane</keyword>
<evidence type="ECO:0000256" key="7">
    <source>
        <dbReference type="SAM" id="Phobius"/>
    </source>
</evidence>
<keyword evidence="10" id="KW-1185">Reference proteome</keyword>
<feature type="transmembrane region" description="Helical" evidence="7">
    <location>
        <begin position="184"/>
        <end position="209"/>
    </location>
</feature>
<dbReference type="OMA" id="RFVRCLY"/>
<feature type="transmembrane region" description="Helical" evidence="7">
    <location>
        <begin position="304"/>
        <end position="328"/>
    </location>
</feature>
<keyword evidence="2" id="KW-0813">Transport</keyword>
<feature type="transmembrane region" description="Helical" evidence="7">
    <location>
        <begin position="221"/>
        <end position="240"/>
    </location>
</feature>
<dbReference type="GO" id="GO:0022857">
    <property type="term" value="F:transmembrane transporter activity"/>
    <property type="evidence" value="ECO:0007669"/>
    <property type="project" value="InterPro"/>
</dbReference>
<organism evidence="9 10">
    <name type="scientific">Polarella glacialis</name>
    <name type="common">Dinoflagellate</name>
    <dbReference type="NCBI Taxonomy" id="89957"/>
    <lineage>
        <taxon>Eukaryota</taxon>
        <taxon>Sar</taxon>
        <taxon>Alveolata</taxon>
        <taxon>Dinophyceae</taxon>
        <taxon>Suessiales</taxon>
        <taxon>Suessiaceae</taxon>
        <taxon>Polarella</taxon>
    </lineage>
</organism>
<evidence type="ECO:0000256" key="3">
    <source>
        <dbReference type="ARBA" id="ARBA00022692"/>
    </source>
</evidence>
<feature type="transmembrane region" description="Helical" evidence="7">
    <location>
        <begin position="93"/>
        <end position="116"/>
    </location>
</feature>
<dbReference type="InterPro" id="IPR020846">
    <property type="entry name" value="MFS_dom"/>
</dbReference>
<feature type="region of interest" description="Disordered" evidence="6">
    <location>
        <begin position="565"/>
        <end position="585"/>
    </location>
</feature>
<evidence type="ECO:0000259" key="8">
    <source>
        <dbReference type="PROSITE" id="PS50850"/>
    </source>
</evidence>
<reference evidence="9" key="1">
    <citation type="submission" date="2021-02" db="EMBL/GenBank/DDBJ databases">
        <authorList>
            <person name="Dougan E. K."/>
            <person name="Rhodes N."/>
            <person name="Thang M."/>
            <person name="Chan C."/>
        </authorList>
    </citation>
    <scope>NUCLEOTIDE SEQUENCE</scope>
</reference>
<dbReference type="PRINTS" id="PR01035">
    <property type="entry name" value="TCRTETA"/>
</dbReference>
<dbReference type="InterPro" id="IPR011701">
    <property type="entry name" value="MFS"/>
</dbReference>
<dbReference type="EMBL" id="CAJNNV010029198">
    <property type="protein sequence ID" value="CAE8627531.1"/>
    <property type="molecule type" value="Genomic_DNA"/>
</dbReference>
<dbReference type="InterPro" id="IPR036259">
    <property type="entry name" value="MFS_trans_sf"/>
</dbReference>
<dbReference type="Proteomes" id="UP000654075">
    <property type="component" value="Unassembled WGS sequence"/>
</dbReference>
<keyword evidence="5 7" id="KW-0472">Membrane</keyword>
<comment type="caution">
    <text evidence="9">The sequence shown here is derived from an EMBL/GenBank/DDBJ whole genome shotgun (WGS) entry which is preliminary data.</text>
</comment>
<evidence type="ECO:0000256" key="1">
    <source>
        <dbReference type="ARBA" id="ARBA00004141"/>
    </source>
</evidence>
<dbReference type="GO" id="GO:0016020">
    <property type="term" value="C:membrane"/>
    <property type="evidence" value="ECO:0007669"/>
    <property type="project" value="UniProtKB-SubCell"/>
</dbReference>
<dbReference type="CDD" id="cd17330">
    <property type="entry name" value="MFS_SLC46_TetA_like"/>
    <property type="match status" value="1"/>
</dbReference>
<dbReference type="InterPro" id="IPR001958">
    <property type="entry name" value="Tet-R_TetA/multi-R_MdtG-like"/>
</dbReference>
<proteinExistence type="predicted"/>
<dbReference type="PANTHER" id="PTHR23504:SF15">
    <property type="entry name" value="MAJOR FACILITATOR SUPERFAMILY (MFS) PROFILE DOMAIN-CONTAINING PROTEIN"/>
    <property type="match status" value="1"/>
</dbReference>
<protein>
    <recommendedName>
        <fullName evidence="8">Major facilitator superfamily (MFS) profile domain-containing protein</fullName>
    </recommendedName>
</protein>
<dbReference type="OrthoDB" id="10262656at2759"/>
<feature type="transmembrane region" description="Helical" evidence="7">
    <location>
        <begin position="396"/>
        <end position="416"/>
    </location>
</feature>
<dbReference type="PANTHER" id="PTHR23504">
    <property type="entry name" value="MAJOR FACILITATOR SUPERFAMILY DOMAIN-CONTAINING PROTEIN 10"/>
    <property type="match status" value="1"/>
</dbReference>
<feature type="transmembrane region" description="Helical" evidence="7">
    <location>
        <begin position="246"/>
        <end position="268"/>
    </location>
</feature>
<comment type="subcellular location">
    <subcellularLocation>
        <location evidence="1">Membrane</location>
        <topology evidence="1">Multi-pass membrane protein</topology>
    </subcellularLocation>
</comment>
<evidence type="ECO:0000256" key="5">
    <source>
        <dbReference type="ARBA" id="ARBA00023136"/>
    </source>
</evidence>
<dbReference type="Pfam" id="PF07690">
    <property type="entry name" value="MFS_1"/>
    <property type="match status" value="1"/>
</dbReference>
<gene>
    <name evidence="9" type="ORF">PGLA1383_LOCUS44273</name>
</gene>
<evidence type="ECO:0000313" key="10">
    <source>
        <dbReference type="Proteomes" id="UP000654075"/>
    </source>
</evidence>
<feature type="transmembrane region" description="Helical" evidence="7">
    <location>
        <begin position="428"/>
        <end position="452"/>
    </location>
</feature>
<evidence type="ECO:0000313" key="9">
    <source>
        <dbReference type="EMBL" id="CAE8627531.1"/>
    </source>
</evidence>
<evidence type="ECO:0000256" key="4">
    <source>
        <dbReference type="ARBA" id="ARBA00022989"/>
    </source>
</evidence>
<feature type="region of interest" description="Disordered" evidence="6">
    <location>
        <begin position="1"/>
        <end position="32"/>
    </location>
</feature>
<feature type="transmembrane region" description="Helical" evidence="7">
    <location>
        <begin position="160"/>
        <end position="178"/>
    </location>
</feature>
<evidence type="ECO:0000256" key="2">
    <source>
        <dbReference type="ARBA" id="ARBA00022448"/>
    </source>
</evidence>
<dbReference type="SUPFAM" id="SSF103473">
    <property type="entry name" value="MFS general substrate transporter"/>
    <property type="match status" value="1"/>
</dbReference>
<feature type="transmembrane region" description="Helical" evidence="7">
    <location>
        <begin position="128"/>
        <end position="148"/>
    </location>
</feature>
<sequence length="585" mass="61559">MGLGEDPRRAPQRSAQRIPPGDAAAETSGTTTIEVAAPAPDLPAATPGPTIEVVGKRSEVRWEAGNLAAEAPCIRIKYCTCSMDEADMKKHELALASCYLAVFLDLVGAFMVAPFLPFVALSMQATTFQITFMQALYSLSQIVGTLVLGFLSDRVGRRKVLLVCLAASTGSLVAFGVARSFWQLLLFRALSGFFAGTIGICEAFIADIVEESQRAASLSKIGAVFGLGLMAGPGIGGAMAGWGFSFETVCFVAAGFTLANFAIGVVGLPEDKLAAARQSTAGQSEHAEKEAPGLLACMRQEPRIGIMFVHSFLTLTAVGIYIPIYPLYLHDRYGFGAADIGNIMFVAGIGAVVFQLGIPHLVVQAIGEKQCMALGSMLRACGYASLVAIPAPWIPYFSQICLVCFGGLIMPCQVSLTSAFAPEAARGSVLGVLNALGSFGQFVGPLIAGLLYKGSPELPFWLAAGFSVLAALLASVMLRVEKDPAQSVAAELENGYVAPVALPAAALQRGGLDEPLLRARSPSRSPTKLELIHVDFTALPSVLMDSEACSGDTWASSRSPTKLQWNRAASDHTLTPADRPNSTDL</sequence>
<dbReference type="PROSITE" id="PS50850">
    <property type="entry name" value="MFS"/>
    <property type="match status" value="1"/>
</dbReference>
<feature type="transmembrane region" description="Helical" evidence="7">
    <location>
        <begin position="340"/>
        <end position="359"/>
    </location>
</feature>
<name>A0A813GR93_POLGL</name>
<evidence type="ECO:0000256" key="6">
    <source>
        <dbReference type="SAM" id="MobiDB-lite"/>
    </source>
</evidence>
<feature type="transmembrane region" description="Helical" evidence="7">
    <location>
        <begin position="458"/>
        <end position="478"/>
    </location>
</feature>
<dbReference type="Gene3D" id="1.20.1250.20">
    <property type="entry name" value="MFS general substrate transporter like domains"/>
    <property type="match status" value="1"/>
</dbReference>
<dbReference type="AlphaFoldDB" id="A0A813GR93"/>
<feature type="domain" description="Major facilitator superfamily (MFS) profile" evidence="8">
    <location>
        <begin position="94"/>
        <end position="482"/>
    </location>
</feature>
<accession>A0A813GR93</accession>
<keyword evidence="4 7" id="KW-1133">Transmembrane helix</keyword>